<protein>
    <submittedName>
        <fullName evidence="6">Putative pyruvate formate lyase activating enzyme</fullName>
    </submittedName>
</protein>
<dbReference type="InterPro" id="IPR040085">
    <property type="entry name" value="MJ0674-like"/>
</dbReference>
<dbReference type="RefSeq" id="WP_073374122.1">
    <property type="nucleotide sequence ID" value="NZ_FQXS01000005.1"/>
</dbReference>
<feature type="binding site" evidence="5">
    <location>
        <position position="86"/>
    </location>
    <ligand>
        <name>[4Fe-4S] cluster</name>
        <dbReference type="ChEBI" id="CHEBI:49883"/>
        <note>4Fe-4S-S-AdoMet</note>
    </ligand>
</feature>
<evidence type="ECO:0000256" key="5">
    <source>
        <dbReference type="PIRSR" id="PIRSR004869-50"/>
    </source>
</evidence>
<dbReference type="PANTHER" id="PTHR43075:SF1">
    <property type="entry name" value="FORMATE LYASE ACTIVATING ENZYME, PUTATIVE (AFU_ORTHOLOGUE AFUA_2G15630)-RELATED"/>
    <property type="match status" value="1"/>
</dbReference>
<dbReference type="Gene3D" id="3.20.20.70">
    <property type="entry name" value="Aldolase class I"/>
    <property type="match status" value="1"/>
</dbReference>
<gene>
    <name evidence="6" type="ORF">SAMN02745124_01141</name>
</gene>
<evidence type="ECO:0000313" key="7">
    <source>
        <dbReference type="Proteomes" id="UP000184139"/>
    </source>
</evidence>
<dbReference type="GO" id="GO:0046872">
    <property type="term" value="F:metal ion binding"/>
    <property type="evidence" value="ECO:0007669"/>
    <property type="project" value="UniProtKB-KW"/>
</dbReference>
<keyword evidence="2 5" id="KW-0479">Metal-binding</keyword>
<dbReference type="InterPro" id="IPR016431">
    <property type="entry name" value="Pyrv-formate_lyase-activ_prd"/>
</dbReference>
<reference evidence="6 7" key="1">
    <citation type="submission" date="2016-11" db="EMBL/GenBank/DDBJ databases">
        <authorList>
            <person name="Jaros S."/>
            <person name="Januszkiewicz K."/>
            <person name="Wedrychowicz H."/>
        </authorList>
    </citation>
    <scope>NUCLEOTIDE SEQUENCE [LARGE SCALE GENOMIC DNA]</scope>
    <source>
        <strain evidence="6 7">DSM 9705</strain>
    </source>
</reference>
<dbReference type="STRING" id="1121409.SAMN02745124_01141"/>
<keyword evidence="7" id="KW-1185">Reference proteome</keyword>
<dbReference type="PIRSF" id="PIRSF004869">
    <property type="entry name" value="PflX_prd"/>
    <property type="match status" value="1"/>
</dbReference>
<evidence type="ECO:0000313" key="6">
    <source>
        <dbReference type="EMBL" id="SHH62062.1"/>
    </source>
</evidence>
<evidence type="ECO:0000256" key="1">
    <source>
        <dbReference type="ARBA" id="ARBA00022691"/>
    </source>
</evidence>
<dbReference type="AlphaFoldDB" id="A0A1M5UG85"/>
<proteinExistence type="predicted"/>
<dbReference type="InterPro" id="IPR007197">
    <property type="entry name" value="rSAM"/>
</dbReference>
<name>A0A1M5UG85_9BACT</name>
<keyword evidence="1 5" id="KW-0949">S-adenosyl-L-methionine</keyword>
<evidence type="ECO:0000256" key="3">
    <source>
        <dbReference type="ARBA" id="ARBA00023004"/>
    </source>
</evidence>
<sequence>MKPVSHHLLSSGRLAQRVARAVQTLGHCQLCPRRCRVNRLEDERGFCATGRMARVSSYGPHHGEEHPLSGSNGSGTIFFASCNLRCCFCQNYAISHYRETATEVDNADLAAIMLELQHQGCHNINVVTPSHVLPQLLEALPIALEAGLRIPLVYNCSGYESPQSLALLTGIVDIYLPDFKFWDRTRAQRFLQAPDYPEITRQAVTIMHRQVGDLVINEQGHAVRGLLVRHLLMPGGLEETDAILAFIAAEIGTATYVNIMDQYRPCGTAFNEPDLAGPLAADQYARAMATAKRVGLQRLDRRDIGTLLQHLGIISPHEGVD</sequence>
<comment type="cofactor">
    <cofactor evidence="5">
        <name>[4Fe-4S] cluster</name>
        <dbReference type="ChEBI" id="CHEBI:49883"/>
    </cofactor>
    <text evidence="5">Binds 1 [4Fe-4S] cluster. The cluster is coordinated with 3 cysteines and an exchangeable S-adenosyl-L-methionine.</text>
</comment>
<organism evidence="6 7">
    <name type="scientific">Desulfofustis glycolicus DSM 9705</name>
    <dbReference type="NCBI Taxonomy" id="1121409"/>
    <lineage>
        <taxon>Bacteria</taxon>
        <taxon>Pseudomonadati</taxon>
        <taxon>Thermodesulfobacteriota</taxon>
        <taxon>Desulfobulbia</taxon>
        <taxon>Desulfobulbales</taxon>
        <taxon>Desulfocapsaceae</taxon>
        <taxon>Desulfofustis</taxon>
    </lineage>
</organism>
<keyword evidence="6" id="KW-0456">Lyase</keyword>
<dbReference type="GO" id="GO:0016829">
    <property type="term" value="F:lyase activity"/>
    <property type="evidence" value="ECO:0007669"/>
    <property type="project" value="UniProtKB-KW"/>
</dbReference>
<keyword evidence="6" id="KW-0670">Pyruvate</keyword>
<dbReference type="SFLD" id="SFLDS00029">
    <property type="entry name" value="Radical_SAM"/>
    <property type="match status" value="1"/>
</dbReference>
<dbReference type="EMBL" id="FQXS01000005">
    <property type="protein sequence ID" value="SHH62062.1"/>
    <property type="molecule type" value="Genomic_DNA"/>
</dbReference>
<dbReference type="SFLD" id="SFLDG01099">
    <property type="entry name" value="Uncharacterised_Radical_SAM_Su"/>
    <property type="match status" value="1"/>
</dbReference>
<dbReference type="Proteomes" id="UP000184139">
    <property type="component" value="Unassembled WGS sequence"/>
</dbReference>
<feature type="binding site" evidence="5">
    <location>
        <position position="89"/>
    </location>
    <ligand>
        <name>[4Fe-4S] cluster</name>
        <dbReference type="ChEBI" id="CHEBI:49883"/>
        <note>4Fe-4S-S-AdoMet</note>
    </ligand>
</feature>
<dbReference type="InterPro" id="IPR013785">
    <property type="entry name" value="Aldolase_TIM"/>
</dbReference>
<feature type="binding site" evidence="5">
    <location>
        <position position="82"/>
    </location>
    <ligand>
        <name>[4Fe-4S] cluster</name>
        <dbReference type="ChEBI" id="CHEBI:49883"/>
        <note>4Fe-4S-S-AdoMet</note>
    </ligand>
</feature>
<dbReference type="OrthoDB" id="9782387at2"/>
<keyword evidence="3 5" id="KW-0408">Iron</keyword>
<dbReference type="GO" id="GO:0051536">
    <property type="term" value="F:iron-sulfur cluster binding"/>
    <property type="evidence" value="ECO:0007669"/>
    <property type="project" value="UniProtKB-KW"/>
</dbReference>
<evidence type="ECO:0000256" key="2">
    <source>
        <dbReference type="ARBA" id="ARBA00022723"/>
    </source>
</evidence>
<accession>A0A1M5UG85</accession>
<dbReference type="PANTHER" id="PTHR43075">
    <property type="entry name" value="FORMATE LYASE ACTIVATING ENZYME, PUTATIVE (AFU_ORTHOLOGUE AFUA_2G15630)-RELATED"/>
    <property type="match status" value="1"/>
</dbReference>
<keyword evidence="4 5" id="KW-0411">Iron-sulfur</keyword>
<evidence type="ECO:0000256" key="4">
    <source>
        <dbReference type="ARBA" id="ARBA00023014"/>
    </source>
</evidence>